<name>A0A914YEZ2_9BILA</name>
<accession>A0A914YEZ2</accession>
<protein>
    <submittedName>
        <fullName evidence="3">Uncharacterized protein</fullName>
    </submittedName>
</protein>
<reference evidence="3" key="1">
    <citation type="submission" date="2022-11" db="UniProtKB">
        <authorList>
            <consortium name="WormBaseParasite"/>
        </authorList>
    </citation>
    <scope>IDENTIFICATION</scope>
</reference>
<sequence length="179" mass="21249">MIQPQVSESTATQVINDISFAISDPNLTRTTEHNVLNSFEPNSQEHSFLDYRNQSIAEISSDIFNRRIYLESFDHEQGIENIEPEERRFTNETDEDLPSFYIHDSKTDRIKADLRIKEAQTMLSKKKLEKYDLNFELKKRIATENETIEEAKLSKVLNIEELKEKIEKKKRKRELRRQE</sequence>
<keyword evidence="2" id="KW-1185">Reference proteome</keyword>
<evidence type="ECO:0000256" key="1">
    <source>
        <dbReference type="SAM" id="Coils"/>
    </source>
</evidence>
<evidence type="ECO:0000313" key="2">
    <source>
        <dbReference type="Proteomes" id="UP000887577"/>
    </source>
</evidence>
<organism evidence="2 3">
    <name type="scientific">Panagrolaimus superbus</name>
    <dbReference type="NCBI Taxonomy" id="310955"/>
    <lineage>
        <taxon>Eukaryota</taxon>
        <taxon>Metazoa</taxon>
        <taxon>Ecdysozoa</taxon>
        <taxon>Nematoda</taxon>
        <taxon>Chromadorea</taxon>
        <taxon>Rhabditida</taxon>
        <taxon>Tylenchina</taxon>
        <taxon>Panagrolaimomorpha</taxon>
        <taxon>Panagrolaimoidea</taxon>
        <taxon>Panagrolaimidae</taxon>
        <taxon>Panagrolaimus</taxon>
    </lineage>
</organism>
<feature type="coiled-coil region" evidence="1">
    <location>
        <begin position="152"/>
        <end position="179"/>
    </location>
</feature>
<dbReference type="WBParaSite" id="PSU_v2.g17875.t1">
    <property type="protein sequence ID" value="PSU_v2.g17875.t1"/>
    <property type="gene ID" value="PSU_v2.g17875"/>
</dbReference>
<dbReference type="AlphaFoldDB" id="A0A914YEZ2"/>
<evidence type="ECO:0000313" key="3">
    <source>
        <dbReference type="WBParaSite" id="PSU_v2.g17875.t1"/>
    </source>
</evidence>
<keyword evidence="1" id="KW-0175">Coiled coil</keyword>
<dbReference type="Proteomes" id="UP000887577">
    <property type="component" value="Unplaced"/>
</dbReference>
<proteinExistence type="predicted"/>